<keyword evidence="1" id="KW-0472">Membrane</keyword>
<gene>
    <name evidence="2" type="ordered locus">Slin_0674</name>
</gene>
<dbReference type="EMBL" id="CP001769">
    <property type="protein sequence ID" value="ADB36737.1"/>
    <property type="molecule type" value="Genomic_DNA"/>
</dbReference>
<reference evidence="2 3" key="1">
    <citation type="journal article" date="2010" name="Stand. Genomic Sci.">
        <title>Complete genome sequence of Spirosoma linguale type strain (1).</title>
        <authorList>
            <person name="Lail K."/>
            <person name="Sikorski J."/>
            <person name="Saunders E."/>
            <person name="Lapidus A."/>
            <person name="Glavina Del Rio T."/>
            <person name="Copeland A."/>
            <person name="Tice H."/>
            <person name="Cheng J.-F."/>
            <person name="Lucas S."/>
            <person name="Nolan M."/>
            <person name="Bruce D."/>
            <person name="Goodwin L."/>
            <person name="Pitluck S."/>
            <person name="Ivanova N."/>
            <person name="Mavromatis K."/>
            <person name="Ovchinnikova G."/>
            <person name="Pati A."/>
            <person name="Chen A."/>
            <person name="Palaniappan K."/>
            <person name="Land M."/>
            <person name="Hauser L."/>
            <person name="Chang Y.-J."/>
            <person name="Jeffries C.D."/>
            <person name="Chain P."/>
            <person name="Brettin T."/>
            <person name="Detter J.C."/>
            <person name="Schuetze A."/>
            <person name="Rohde M."/>
            <person name="Tindall B.J."/>
            <person name="Goeker M."/>
            <person name="Bristow J."/>
            <person name="Eisen J.A."/>
            <person name="Markowitz V."/>
            <person name="Hugenholtz P."/>
            <person name="Kyrpides N.C."/>
            <person name="Klenk H.-P."/>
            <person name="Chen F."/>
        </authorList>
    </citation>
    <scope>NUCLEOTIDE SEQUENCE [LARGE SCALE GENOMIC DNA]</scope>
    <source>
        <strain evidence="3">ATCC 33905 / DSM 74 / LMG 10896 / Claus 1</strain>
    </source>
</reference>
<feature type="transmembrane region" description="Helical" evidence="1">
    <location>
        <begin position="192"/>
        <end position="208"/>
    </location>
</feature>
<protein>
    <submittedName>
        <fullName evidence="2">Uncharacterized protein</fullName>
    </submittedName>
</protein>
<name>D2QGD0_SPILD</name>
<keyword evidence="1" id="KW-1133">Transmembrane helix</keyword>
<keyword evidence="3" id="KW-1185">Reference proteome</keyword>
<evidence type="ECO:0000313" key="2">
    <source>
        <dbReference type="EMBL" id="ADB36737.1"/>
    </source>
</evidence>
<evidence type="ECO:0000313" key="3">
    <source>
        <dbReference type="Proteomes" id="UP000002028"/>
    </source>
</evidence>
<evidence type="ECO:0000256" key="1">
    <source>
        <dbReference type="SAM" id="Phobius"/>
    </source>
</evidence>
<dbReference type="KEGG" id="sli:Slin_0674"/>
<dbReference type="RefSeq" id="WP_012925289.1">
    <property type="nucleotide sequence ID" value="NC_013730.1"/>
</dbReference>
<dbReference type="AlphaFoldDB" id="D2QGD0"/>
<dbReference type="STRING" id="504472.Slin_0674"/>
<keyword evidence="1" id="KW-0812">Transmembrane</keyword>
<sequence length="249" mass="27501">MIAELEKSGMLRTITTENRPTLVLNAPVVFVVSPNVLQSLNKAYPKSEETGGLLFCFPDLANRKLTVSKWVELPNLLQPAERKKAYATSKTLLANAIKQCISEGALPLLFHSHPVTGTGTAYDLKRLNFYDRTSQADRHNSYIPIAIEGRNVVMPSGLLVADDREGKKTDLTLYSGFIAPMSLRALRDAEKYYLFVAGGILFILFALGKAGRNAALFCLLLAGLVFLLEERKRPKYSTDSQGNLLILLP</sequence>
<dbReference type="Proteomes" id="UP000002028">
    <property type="component" value="Chromosome"/>
</dbReference>
<proteinExistence type="predicted"/>
<accession>D2QGD0</accession>
<dbReference type="HOGENOM" id="CLU_1115219_0_0_10"/>
<feature type="transmembrane region" description="Helical" evidence="1">
    <location>
        <begin position="214"/>
        <end position="229"/>
    </location>
</feature>
<organism evidence="2 3">
    <name type="scientific">Spirosoma linguale (strain ATCC 33905 / DSM 74 / LMG 10896 / Claus 1)</name>
    <dbReference type="NCBI Taxonomy" id="504472"/>
    <lineage>
        <taxon>Bacteria</taxon>
        <taxon>Pseudomonadati</taxon>
        <taxon>Bacteroidota</taxon>
        <taxon>Cytophagia</taxon>
        <taxon>Cytophagales</taxon>
        <taxon>Cytophagaceae</taxon>
        <taxon>Spirosoma</taxon>
    </lineage>
</organism>
<dbReference type="eggNOG" id="ENOG5033X3W">
    <property type="taxonomic scope" value="Bacteria"/>
</dbReference>